<keyword evidence="7" id="KW-1185">Reference proteome</keyword>
<evidence type="ECO:0000256" key="5">
    <source>
        <dbReference type="ARBA" id="ARBA00024335"/>
    </source>
</evidence>
<evidence type="ECO:0000256" key="4">
    <source>
        <dbReference type="ARBA" id="ARBA00022927"/>
    </source>
</evidence>
<evidence type="ECO:0000313" key="6">
    <source>
        <dbReference type="EMBL" id="SLM63265.1"/>
    </source>
</evidence>
<organism evidence="6 7">
    <name type="scientific">Dickeya aquatica</name>
    <dbReference type="NCBI Taxonomy" id="1401087"/>
    <lineage>
        <taxon>Bacteria</taxon>
        <taxon>Pseudomonadati</taxon>
        <taxon>Pseudomonadota</taxon>
        <taxon>Gammaproteobacteria</taxon>
        <taxon>Enterobacterales</taxon>
        <taxon>Pectobacteriaceae</taxon>
        <taxon>Dickeya</taxon>
    </lineage>
</organism>
<dbReference type="NCBIfam" id="TIGR02499">
    <property type="entry name" value="HrpE_YscL_not"/>
    <property type="match status" value="1"/>
</dbReference>
<evidence type="ECO:0000313" key="7">
    <source>
        <dbReference type="Proteomes" id="UP000294820"/>
    </source>
</evidence>
<name>A0A375AB59_9GAMM</name>
<dbReference type="InterPro" id="IPR009335">
    <property type="entry name" value="T3SS_HrpE/ATPase_suE"/>
</dbReference>
<dbReference type="EMBL" id="LT615367">
    <property type="protein sequence ID" value="SLM63265.1"/>
    <property type="molecule type" value="Genomic_DNA"/>
</dbReference>
<evidence type="ECO:0000256" key="2">
    <source>
        <dbReference type="ARBA" id="ARBA00022448"/>
    </source>
</evidence>
<dbReference type="RefSeq" id="WP_035341726.1">
    <property type="nucleotide sequence ID" value="NZ_LT615367.1"/>
</dbReference>
<dbReference type="InterPro" id="IPR012842">
    <property type="entry name" value="T3SS_SctL/SctL2"/>
</dbReference>
<dbReference type="KEGG" id="daq:DAQ1742_02377"/>
<gene>
    <name evidence="6" type="primary">hrpE</name>
    <name evidence="6" type="ORF">DAQ1742_02377</name>
</gene>
<evidence type="ECO:0000256" key="3">
    <source>
        <dbReference type="ARBA" id="ARBA00022490"/>
    </source>
</evidence>
<dbReference type="GO" id="GO:0005737">
    <property type="term" value="C:cytoplasm"/>
    <property type="evidence" value="ECO:0007669"/>
    <property type="project" value="UniProtKB-SubCell"/>
</dbReference>
<keyword evidence="2" id="KW-0813">Transport</keyword>
<dbReference type="Pfam" id="PF06188">
    <property type="entry name" value="HrpE"/>
    <property type="match status" value="1"/>
</dbReference>
<reference evidence="6 7" key="1">
    <citation type="submission" date="2016-09" db="EMBL/GenBank/DDBJ databases">
        <authorList>
            <person name="Reverchon S."/>
            <person name="Nasser W."/>
            <person name="Leonard S."/>
            <person name="Brochier C."/>
            <person name="Duprey A."/>
        </authorList>
    </citation>
    <scope>NUCLEOTIDE SEQUENCE [LARGE SCALE GENOMIC DNA]</scope>
    <source>
        <strain evidence="6 7">174/2</strain>
    </source>
</reference>
<sequence length="205" mass="22874">MLTKRQLALVAGTDVQHRQVIPAGQLQQHQQGLTVMDAARQQAQVMLEEAAQQAQQAVIHATRQAEQQFWQQADDILHGWQQEREQTEAWLVSQCAQLLNEAMTQLLTAVPDAERYPALLRQLLRTQGGDGRGRLYCHPERQPEVSAWLAEHTHLGWTLTGDDSLPHDALKLVTPQGVMSLSWQQAVAQLLPATPPLSQPENAVP</sequence>
<comment type="subcellular location">
    <subcellularLocation>
        <location evidence="1">Cytoplasm</location>
    </subcellularLocation>
</comment>
<comment type="similarity">
    <text evidence="5">Belongs to the SctL stator family.</text>
</comment>
<dbReference type="Proteomes" id="UP000294820">
    <property type="component" value="Chromosome 1"/>
</dbReference>
<proteinExistence type="inferred from homology"/>
<protein>
    <submittedName>
        <fullName evidence="6">Type III secretion system ATPase associated subunit HrpE</fullName>
    </submittedName>
</protein>
<keyword evidence="4" id="KW-0653">Protein transport</keyword>
<dbReference type="GO" id="GO:0030254">
    <property type="term" value="P:protein secretion by the type III secretion system"/>
    <property type="evidence" value="ECO:0007669"/>
    <property type="project" value="InterPro"/>
</dbReference>
<evidence type="ECO:0000256" key="1">
    <source>
        <dbReference type="ARBA" id="ARBA00004496"/>
    </source>
</evidence>
<keyword evidence="3" id="KW-0963">Cytoplasm</keyword>
<accession>A0A375AB59</accession>
<dbReference type="AlphaFoldDB" id="A0A375AB59"/>